<feature type="transmembrane region" description="Helical" evidence="5">
    <location>
        <begin position="194"/>
        <end position="215"/>
    </location>
</feature>
<reference evidence="7 8" key="1">
    <citation type="submission" date="2019-04" db="EMBL/GenBank/DDBJ databases">
        <authorList>
            <consortium name="Wellcome Sanger Institute Data Sharing"/>
        </authorList>
    </citation>
    <scope>NUCLEOTIDE SEQUENCE [LARGE SCALE GENOMIC DNA]</scope>
</reference>
<evidence type="ECO:0000313" key="7">
    <source>
        <dbReference type="Ensembl" id="ENSSFOP00015045444.1"/>
    </source>
</evidence>
<dbReference type="SUPFAM" id="SSF81321">
    <property type="entry name" value="Family A G protein-coupled receptor-like"/>
    <property type="match status" value="1"/>
</dbReference>
<dbReference type="Proteomes" id="UP000694397">
    <property type="component" value="Chromosome 4"/>
</dbReference>
<reference evidence="7" key="3">
    <citation type="submission" date="2025-09" db="UniProtKB">
        <authorList>
            <consortium name="Ensembl"/>
        </authorList>
    </citation>
    <scope>IDENTIFICATION</scope>
</reference>
<name>A0A8C9T7C6_SCLFO</name>
<dbReference type="GO" id="GO:0005549">
    <property type="term" value="F:odorant binding"/>
    <property type="evidence" value="ECO:0007669"/>
    <property type="project" value="TreeGrafter"/>
</dbReference>
<dbReference type="PANTHER" id="PTHR26451:SF886">
    <property type="entry name" value="GROWTH HORMONE SECRETAGOGUE RECEPTOR TYPE 1-LIKE-RELATED"/>
    <property type="match status" value="1"/>
</dbReference>
<dbReference type="GO" id="GO:0004984">
    <property type="term" value="F:olfactory receptor activity"/>
    <property type="evidence" value="ECO:0007669"/>
    <property type="project" value="TreeGrafter"/>
</dbReference>
<feature type="transmembrane region" description="Helical" evidence="5">
    <location>
        <begin position="27"/>
        <end position="48"/>
    </location>
</feature>
<dbReference type="CDD" id="cd00637">
    <property type="entry name" value="7tm_classA_rhodopsin-like"/>
    <property type="match status" value="1"/>
</dbReference>
<dbReference type="Pfam" id="PF00001">
    <property type="entry name" value="7tm_1"/>
    <property type="match status" value="1"/>
</dbReference>
<evidence type="ECO:0000256" key="3">
    <source>
        <dbReference type="ARBA" id="ARBA00022989"/>
    </source>
</evidence>
<dbReference type="FunFam" id="1.20.1070.10:FF:000096">
    <property type="entry name" value="Odorant receptor 131-2"/>
    <property type="match status" value="1"/>
</dbReference>
<dbReference type="InterPro" id="IPR017452">
    <property type="entry name" value="GPCR_Rhodpsn_7TM"/>
</dbReference>
<sequence length="310" mass="35709">LLNSVLTLLFISLFELCVYKPLIGRQVLVQVLTGVFLYVNILMIFTFFKKEAFRTDTRYILFAHMLLVDSSLLATTDLALLLIYFQCIMPYIACMVLNLLMIWLEFCTPLTLVAMCLERYVAICKPLRYDAISTPRTRLIVIVVIWLLSSVNFLIEIFFSAVSDPYFLTGHVYCTREQLFVAKWQYDMCQGFNSFFFVTVGITIIYTYGGIMVAARSIKAQKASRTVLLHLIQLGLCLTSFLYGTIERALAVFSSSLFINLRYLNFLFILLLPRCLSPLIYGLRDESVRSVFFCYLRCTCLHPPPPRFLS</sequence>
<keyword evidence="2 5" id="KW-0812">Transmembrane</keyword>
<feature type="transmembrane region" description="Helical" evidence="5">
    <location>
        <begin position="90"/>
        <end position="117"/>
    </location>
</feature>
<evidence type="ECO:0000256" key="5">
    <source>
        <dbReference type="SAM" id="Phobius"/>
    </source>
</evidence>
<dbReference type="GO" id="GO:0016020">
    <property type="term" value="C:membrane"/>
    <property type="evidence" value="ECO:0007669"/>
    <property type="project" value="UniProtKB-SubCell"/>
</dbReference>
<reference evidence="7" key="2">
    <citation type="submission" date="2025-08" db="UniProtKB">
        <authorList>
            <consortium name="Ensembl"/>
        </authorList>
    </citation>
    <scope>IDENTIFICATION</scope>
</reference>
<evidence type="ECO:0000256" key="1">
    <source>
        <dbReference type="ARBA" id="ARBA00004370"/>
    </source>
</evidence>
<feature type="domain" description="G-protein coupled receptors family 1 profile" evidence="6">
    <location>
        <begin position="39"/>
        <end position="281"/>
    </location>
</feature>
<organism evidence="7 8">
    <name type="scientific">Scleropages formosus</name>
    <name type="common">Asian bonytongue</name>
    <name type="synonym">Osteoglossum formosum</name>
    <dbReference type="NCBI Taxonomy" id="113540"/>
    <lineage>
        <taxon>Eukaryota</taxon>
        <taxon>Metazoa</taxon>
        <taxon>Chordata</taxon>
        <taxon>Craniata</taxon>
        <taxon>Vertebrata</taxon>
        <taxon>Euteleostomi</taxon>
        <taxon>Actinopterygii</taxon>
        <taxon>Neopterygii</taxon>
        <taxon>Teleostei</taxon>
        <taxon>Osteoglossocephala</taxon>
        <taxon>Osteoglossomorpha</taxon>
        <taxon>Osteoglossiformes</taxon>
        <taxon>Osteoglossidae</taxon>
        <taxon>Scleropages</taxon>
    </lineage>
</organism>
<dbReference type="Gene3D" id="1.20.1070.10">
    <property type="entry name" value="Rhodopsin 7-helix transmembrane proteins"/>
    <property type="match status" value="1"/>
</dbReference>
<accession>A0A8C9T7C6</accession>
<protein>
    <recommendedName>
        <fullName evidence="6">G-protein coupled receptors family 1 profile domain-containing protein</fullName>
    </recommendedName>
</protein>
<feature type="transmembrane region" description="Helical" evidence="5">
    <location>
        <begin position="60"/>
        <end position="84"/>
    </location>
</feature>
<dbReference type="GeneTree" id="ENSGT00940000163093"/>
<dbReference type="PROSITE" id="PS50262">
    <property type="entry name" value="G_PROTEIN_RECEP_F1_2"/>
    <property type="match status" value="1"/>
</dbReference>
<feature type="transmembrane region" description="Helical" evidence="5">
    <location>
        <begin position="227"/>
        <end position="246"/>
    </location>
</feature>
<dbReference type="PANTHER" id="PTHR26451">
    <property type="entry name" value="G_PROTEIN_RECEP_F1_2 DOMAIN-CONTAINING PROTEIN"/>
    <property type="match status" value="1"/>
</dbReference>
<keyword evidence="4 5" id="KW-0472">Membrane</keyword>
<dbReference type="InterPro" id="IPR052921">
    <property type="entry name" value="GPCR1_Superfamily_Member"/>
</dbReference>
<dbReference type="AlphaFoldDB" id="A0A8C9T7C6"/>
<evidence type="ECO:0000256" key="4">
    <source>
        <dbReference type="ARBA" id="ARBA00023136"/>
    </source>
</evidence>
<keyword evidence="3 5" id="KW-1133">Transmembrane helix</keyword>
<feature type="transmembrane region" description="Helical" evidence="5">
    <location>
        <begin position="266"/>
        <end position="283"/>
    </location>
</feature>
<dbReference type="Ensembl" id="ENSSFOT00015052818.1">
    <property type="protein sequence ID" value="ENSSFOP00015045444.1"/>
    <property type="gene ID" value="ENSSFOG00015024483.1"/>
</dbReference>
<feature type="transmembrane region" description="Helical" evidence="5">
    <location>
        <begin position="138"/>
        <end position="159"/>
    </location>
</feature>
<evidence type="ECO:0000259" key="6">
    <source>
        <dbReference type="PROSITE" id="PS50262"/>
    </source>
</evidence>
<keyword evidence="8" id="KW-1185">Reference proteome</keyword>
<dbReference type="InterPro" id="IPR000276">
    <property type="entry name" value="GPCR_Rhodpsn"/>
</dbReference>
<dbReference type="OrthoDB" id="5967704at2759"/>
<proteinExistence type="predicted"/>
<evidence type="ECO:0000313" key="8">
    <source>
        <dbReference type="Proteomes" id="UP000694397"/>
    </source>
</evidence>
<evidence type="ECO:0000256" key="2">
    <source>
        <dbReference type="ARBA" id="ARBA00022692"/>
    </source>
</evidence>
<comment type="subcellular location">
    <subcellularLocation>
        <location evidence="1">Membrane</location>
    </subcellularLocation>
</comment>
<dbReference type="GO" id="GO:0004930">
    <property type="term" value="F:G protein-coupled receptor activity"/>
    <property type="evidence" value="ECO:0007669"/>
    <property type="project" value="InterPro"/>
</dbReference>